<gene>
    <name evidence="2" type="ORF">CLV42_103140</name>
</gene>
<dbReference type="OrthoDB" id="877109at2"/>
<accession>A0A2P8GGR0</accession>
<dbReference type="RefSeq" id="WP_146154344.1">
    <property type="nucleotide sequence ID" value="NZ_PYGK01000003.1"/>
</dbReference>
<dbReference type="AlphaFoldDB" id="A0A2P8GGR0"/>
<sequence>MKKYLPLFFIAGMMAACNGQDTSDSASDTSHIEEAPSTGKVPVNTDNFAVGNKSFTILPLEHSSFEKLPDPDYDSVETSLLHKDKARVKRVGDALQFTLNSGETHTLANNTKDDNGYCIYFYAGYLPDIHQYLIFGSYYESSDYVLVNADNGDTTHIWGVPVISPDHKYVICASVDLIAGFNHNGFQLFSYRDNKLIHEGEVQFDKWGPGQMKWLDNKTIEAEYVVLDSDMNEVPKPVKLIMK</sequence>
<protein>
    <submittedName>
        <fullName evidence="2">Uncharacterized protein</fullName>
    </submittedName>
</protein>
<proteinExistence type="predicted"/>
<dbReference type="EMBL" id="PYGK01000003">
    <property type="protein sequence ID" value="PSL33158.1"/>
    <property type="molecule type" value="Genomic_DNA"/>
</dbReference>
<feature type="region of interest" description="Disordered" evidence="1">
    <location>
        <begin position="20"/>
        <end position="39"/>
    </location>
</feature>
<name>A0A2P8GGR0_9BACT</name>
<evidence type="ECO:0000313" key="3">
    <source>
        <dbReference type="Proteomes" id="UP000240978"/>
    </source>
</evidence>
<evidence type="ECO:0000313" key="2">
    <source>
        <dbReference type="EMBL" id="PSL33158.1"/>
    </source>
</evidence>
<keyword evidence="3" id="KW-1185">Reference proteome</keyword>
<feature type="compositionally biased region" description="Polar residues" evidence="1">
    <location>
        <begin position="20"/>
        <end position="29"/>
    </location>
</feature>
<organism evidence="2 3">
    <name type="scientific">Chitinophaga ginsengisoli</name>
    <dbReference type="NCBI Taxonomy" id="363837"/>
    <lineage>
        <taxon>Bacteria</taxon>
        <taxon>Pseudomonadati</taxon>
        <taxon>Bacteroidota</taxon>
        <taxon>Chitinophagia</taxon>
        <taxon>Chitinophagales</taxon>
        <taxon>Chitinophagaceae</taxon>
        <taxon>Chitinophaga</taxon>
    </lineage>
</organism>
<dbReference type="PROSITE" id="PS51257">
    <property type="entry name" value="PROKAR_LIPOPROTEIN"/>
    <property type="match status" value="1"/>
</dbReference>
<dbReference type="Proteomes" id="UP000240978">
    <property type="component" value="Unassembled WGS sequence"/>
</dbReference>
<reference evidence="2 3" key="1">
    <citation type="submission" date="2018-03" db="EMBL/GenBank/DDBJ databases">
        <title>Genomic Encyclopedia of Archaeal and Bacterial Type Strains, Phase II (KMG-II): from individual species to whole genera.</title>
        <authorList>
            <person name="Goeker M."/>
        </authorList>
    </citation>
    <scope>NUCLEOTIDE SEQUENCE [LARGE SCALE GENOMIC DNA]</scope>
    <source>
        <strain evidence="2 3">DSM 18107</strain>
    </source>
</reference>
<evidence type="ECO:0000256" key="1">
    <source>
        <dbReference type="SAM" id="MobiDB-lite"/>
    </source>
</evidence>
<comment type="caution">
    <text evidence="2">The sequence shown here is derived from an EMBL/GenBank/DDBJ whole genome shotgun (WGS) entry which is preliminary data.</text>
</comment>